<dbReference type="RefSeq" id="WP_251910927.1">
    <property type="nucleotide sequence ID" value="NZ_JAMRXG010000004.1"/>
</dbReference>
<dbReference type="AlphaFoldDB" id="A0A9X2E571"/>
<protein>
    <submittedName>
        <fullName evidence="1">Uncharacterized protein</fullName>
    </submittedName>
</protein>
<dbReference type="EMBL" id="JAMRXG010000004">
    <property type="protein sequence ID" value="MCM6773841.1"/>
    <property type="molecule type" value="Genomic_DNA"/>
</dbReference>
<comment type="caution">
    <text evidence="1">The sequence shown here is derived from an EMBL/GenBank/DDBJ whole genome shotgun (WGS) entry which is preliminary data.</text>
</comment>
<organism evidence="1 2">
    <name type="scientific">Nocardia pulmonis</name>
    <dbReference type="NCBI Taxonomy" id="2951408"/>
    <lineage>
        <taxon>Bacteria</taxon>
        <taxon>Bacillati</taxon>
        <taxon>Actinomycetota</taxon>
        <taxon>Actinomycetes</taxon>
        <taxon>Mycobacteriales</taxon>
        <taxon>Nocardiaceae</taxon>
        <taxon>Nocardia</taxon>
    </lineage>
</organism>
<reference evidence="1" key="1">
    <citation type="submission" date="2022-06" db="EMBL/GenBank/DDBJ databases">
        <title>Novel species in genus nocardia.</title>
        <authorList>
            <person name="Li F."/>
        </authorList>
    </citation>
    <scope>NUCLEOTIDE SEQUENCE</scope>
    <source>
        <strain evidence="1">CDC141</strain>
    </source>
</reference>
<sequence length="111" mass="11845">MKANAWLRELVDHRYAVEVLEALAARPRTARELAAAMPGSELGRTLRMLAVAGLIRTNTAGSWDVATAIPGVLRITLSGASVVHTLAKAPLRDAVHGADETGLRRQRGITP</sequence>
<dbReference type="Proteomes" id="UP001139157">
    <property type="component" value="Unassembled WGS sequence"/>
</dbReference>
<evidence type="ECO:0000313" key="1">
    <source>
        <dbReference type="EMBL" id="MCM6773841.1"/>
    </source>
</evidence>
<evidence type="ECO:0000313" key="2">
    <source>
        <dbReference type="Proteomes" id="UP001139157"/>
    </source>
</evidence>
<proteinExistence type="predicted"/>
<name>A0A9X2E571_9NOCA</name>
<gene>
    <name evidence="1" type="ORF">NDR86_10205</name>
</gene>
<accession>A0A9X2E571</accession>
<keyword evidence="2" id="KW-1185">Reference proteome</keyword>